<reference evidence="3 5" key="1">
    <citation type="submission" date="2022-04" db="EMBL/GenBank/DDBJ databases">
        <title>Chromosome-level reference genomes for two strains of Caenorhabditis briggsae: an improved platform for comparative genomics.</title>
        <authorList>
            <person name="Stevens L."/>
            <person name="Andersen E."/>
        </authorList>
    </citation>
    <scope>NUCLEOTIDE SEQUENCE [LARGE SCALE GENOMIC DNA]</scope>
    <source>
        <strain evidence="3">VX34</strain>
        <tissue evidence="3">Whole-organism</tissue>
    </source>
</reference>
<sequence>MSYLCGLTVEECFLLHKITEKREKDFEDKSLLKIVLHNSMLKKTRKWRRIHKVVQLRNLAEATGQPFFENRYPLEYRQAFAEVDREKADGWENIDNRQDESDLSSSSDSSDSSDSSSSSSSDESDDDDYGEQPSTSDGREKIIYTRKRHAQRSAPNPSSNAKRGKMADSRTKAQKKE</sequence>
<accession>A0AAE9FH50</accession>
<feature type="compositionally biased region" description="Low complexity" evidence="1">
    <location>
        <begin position="103"/>
        <end position="121"/>
    </location>
</feature>
<evidence type="ECO:0000313" key="4">
    <source>
        <dbReference type="Proteomes" id="UP000827892"/>
    </source>
</evidence>
<reference evidence="2 4" key="2">
    <citation type="submission" date="2022-05" db="EMBL/GenBank/DDBJ databases">
        <title>Chromosome-level reference genomes for two strains of Caenorhabditis briggsae: an improved platform for comparative genomics.</title>
        <authorList>
            <person name="Stevens L."/>
            <person name="Andersen E.C."/>
        </authorList>
    </citation>
    <scope>NUCLEOTIDE SEQUENCE [LARGE SCALE GENOMIC DNA]</scope>
    <source>
        <strain evidence="2">QX1410_ONT</strain>
        <tissue evidence="2">Whole-organism</tissue>
    </source>
</reference>
<evidence type="ECO:0000256" key="1">
    <source>
        <dbReference type="SAM" id="MobiDB-lite"/>
    </source>
</evidence>
<protein>
    <submittedName>
        <fullName evidence="3">Uncharacterized protein</fullName>
    </submittedName>
</protein>
<feature type="compositionally biased region" description="Basic and acidic residues" evidence="1">
    <location>
        <begin position="87"/>
        <end position="100"/>
    </location>
</feature>
<dbReference type="AlphaFoldDB" id="A0AAE9FH50"/>
<organism evidence="3 5">
    <name type="scientific">Caenorhabditis briggsae</name>
    <dbReference type="NCBI Taxonomy" id="6238"/>
    <lineage>
        <taxon>Eukaryota</taxon>
        <taxon>Metazoa</taxon>
        <taxon>Ecdysozoa</taxon>
        <taxon>Nematoda</taxon>
        <taxon>Chromadorea</taxon>
        <taxon>Rhabditida</taxon>
        <taxon>Rhabditina</taxon>
        <taxon>Rhabditomorpha</taxon>
        <taxon>Rhabditoidea</taxon>
        <taxon>Rhabditidae</taxon>
        <taxon>Peloderinae</taxon>
        <taxon>Caenorhabditis</taxon>
    </lineage>
</organism>
<keyword evidence="5" id="KW-1185">Reference proteome</keyword>
<proteinExistence type="predicted"/>
<evidence type="ECO:0000313" key="2">
    <source>
        <dbReference type="EMBL" id="ULT84249.1"/>
    </source>
</evidence>
<feature type="region of interest" description="Disordered" evidence="1">
    <location>
        <begin position="87"/>
        <end position="177"/>
    </location>
</feature>
<dbReference type="Proteomes" id="UP000827892">
    <property type="component" value="Chromosome X"/>
</dbReference>
<dbReference type="EMBL" id="CP092625">
    <property type="protein sequence ID" value="UMM43493.1"/>
    <property type="molecule type" value="Genomic_DNA"/>
</dbReference>
<dbReference type="EMBL" id="CP090896">
    <property type="protein sequence ID" value="ULT84249.1"/>
    <property type="molecule type" value="Genomic_DNA"/>
</dbReference>
<gene>
    <name evidence="2" type="ORF">L3Y34_013123</name>
    <name evidence="3" type="ORF">L5515_018970</name>
</gene>
<dbReference type="Proteomes" id="UP000829354">
    <property type="component" value="Chromosome X"/>
</dbReference>
<evidence type="ECO:0000313" key="3">
    <source>
        <dbReference type="EMBL" id="UMM43493.1"/>
    </source>
</evidence>
<name>A0AAE9FH50_CAEBR</name>
<evidence type="ECO:0000313" key="5">
    <source>
        <dbReference type="Proteomes" id="UP000829354"/>
    </source>
</evidence>
<feature type="compositionally biased region" description="Basic and acidic residues" evidence="1">
    <location>
        <begin position="165"/>
        <end position="177"/>
    </location>
</feature>